<dbReference type="Proteomes" id="UP000293465">
    <property type="component" value="Unassembled WGS sequence"/>
</dbReference>
<comment type="caution">
    <text evidence="1">The sequence shown here is derived from an EMBL/GenBank/DDBJ whole genome shotgun (WGS) entry which is preliminary data.</text>
</comment>
<dbReference type="GeneID" id="56277063"/>
<evidence type="ECO:0000313" key="1">
    <source>
        <dbReference type="EMBL" id="RYU41889.1"/>
    </source>
</evidence>
<dbReference type="RefSeq" id="WP_130088344.1">
    <property type="nucleotide sequence ID" value="NZ_SEZJ01000028.1"/>
</dbReference>
<sequence>MTKSSYTQWGAFGDVSFKGRFTPTSFNRVRKFSLKAQEVVNGYPMHQFFGEKEQTASLTMELNNAFVDITKATKTLERMATNGTTRTLVIGTKIYGNFGITSISESKVETTPSGTITSIEYKIDIVEVR</sequence>
<dbReference type="InterPro" id="IPR009734">
    <property type="entry name" value="Myoviridae_GpU"/>
</dbReference>
<protein>
    <recommendedName>
        <fullName evidence="3">Phage tail protein</fullName>
    </recommendedName>
</protein>
<evidence type="ECO:0000313" key="2">
    <source>
        <dbReference type="Proteomes" id="UP000293465"/>
    </source>
</evidence>
<evidence type="ECO:0008006" key="3">
    <source>
        <dbReference type="Google" id="ProtNLM"/>
    </source>
</evidence>
<name>A0A4Q5KC24_9GAMM</name>
<accession>A0A4Q5KC24</accession>
<dbReference type="EMBL" id="SEZJ01000028">
    <property type="protein sequence ID" value="RYU41889.1"/>
    <property type="molecule type" value="Genomic_DNA"/>
</dbReference>
<dbReference type="AlphaFoldDB" id="A0A4Q5KC24"/>
<reference evidence="1 2" key="1">
    <citation type="submission" date="2019-02" db="EMBL/GenBank/DDBJ databases">
        <title>Genome sequences of Aliivibrio finisterrensis strains from farmed Atlantic salmon.</title>
        <authorList>
            <person name="Bowman J.P."/>
        </authorList>
    </citation>
    <scope>NUCLEOTIDE SEQUENCE [LARGE SCALE GENOMIC DNA]</scope>
    <source>
        <strain evidence="1 2">A32</strain>
    </source>
</reference>
<gene>
    <name evidence="1" type="ORF">ERW49_18545</name>
</gene>
<organism evidence="1 2">
    <name type="scientific">Aliivibrio finisterrensis</name>
    <dbReference type="NCBI Taxonomy" id="511998"/>
    <lineage>
        <taxon>Bacteria</taxon>
        <taxon>Pseudomonadati</taxon>
        <taxon>Pseudomonadota</taxon>
        <taxon>Gammaproteobacteria</taxon>
        <taxon>Vibrionales</taxon>
        <taxon>Vibrionaceae</taxon>
        <taxon>Aliivibrio</taxon>
    </lineage>
</organism>
<dbReference type="Pfam" id="PF06995">
    <property type="entry name" value="Phage_P2_GpU"/>
    <property type="match status" value="1"/>
</dbReference>
<proteinExistence type="predicted"/>
<dbReference type="OrthoDB" id="5889023at2"/>